<feature type="compositionally biased region" description="Basic and acidic residues" evidence="1">
    <location>
        <begin position="242"/>
        <end position="255"/>
    </location>
</feature>
<feature type="compositionally biased region" description="Polar residues" evidence="1">
    <location>
        <begin position="161"/>
        <end position="178"/>
    </location>
</feature>
<feature type="region of interest" description="Disordered" evidence="1">
    <location>
        <begin position="150"/>
        <end position="201"/>
    </location>
</feature>
<organism evidence="2 3">
    <name type="scientific">Phytophthora fragariaefolia</name>
    <dbReference type="NCBI Taxonomy" id="1490495"/>
    <lineage>
        <taxon>Eukaryota</taxon>
        <taxon>Sar</taxon>
        <taxon>Stramenopiles</taxon>
        <taxon>Oomycota</taxon>
        <taxon>Peronosporomycetes</taxon>
        <taxon>Peronosporales</taxon>
        <taxon>Peronosporaceae</taxon>
        <taxon>Phytophthora</taxon>
    </lineage>
</organism>
<feature type="region of interest" description="Disordered" evidence="1">
    <location>
        <begin position="1"/>
        <end position="48"/>
    </location>
</feature>
<comment type="caution">
    <text evidence="2">The sequence shown here is derived from an EMBL/GenBank/DDBJ whole genome shotgun (WGS) entry which is preliminary data.</text>
</comment>
<feature type="region of interest" description="Disordered" evidence="1">
    <location>
        <begin position="391"/>
        <end position="445"/>
    </location>
</feature>
<proteinExistence type="predicted"/>
<protein>
    <submittedName>
        <fullName evidence="2">Unnamed protein product</fullName>
    </submittedName>
</protein>
<dbReference type="Proteomes" id="UP001165121">
    <property type="component" value="Unassembled WGS sequence"/>
</dbReference>
<dbReference type="AlphaFoldDB" id="A0A9W6XXR7"/>
<evidence type="ECO:0000256" key="1">
    <source>
        <dbReference type="SAM" id="MobiDB-lite"/>
    </source>
</evidence>
<dbReference type="OrthoDB" id="117242at2759"/>
<feature type="compositionally biased region" description="Low complexity" evidence="1">
    <location>
        <begin position="1"/>
        <end position="14"/>
    </location>
</feature>
<feature type="region of interest" description="Disordered" evidence="1">
    <location>
        <begin position="222"/>
        <end position="282"/>
    </location>
</feature>
<keyword evidence="3" id="KW-1185">Reference proteome</keyword>
<gene>
    <name evidence="2" type="ORF">Pfra01_001959600</name>
</gene>
<name>A0A9W6XXR7_9STRA</name>
<sequence length="445" mass="46123">MSAGSAANTGNASTRIGVGGGQDSKDPGHAPVGAAATPSAGYGVSWGAEQHPPHQVVVREKARALKLTKYKGLDDTMSVTMWLKTVRAELAGERVPRGMSSSDGATHVRGHMPHTLDEAVHLAVPHVGEYGEGYGIGLEAAMARWNGQQTQRGHGPLAVAQPTSGQEQSGLRGNSGNVATGYGSMWGTTRKPPRYDTEGSPVSAGTLVERIAIPPVYELVPTGKQASSGDGLKIQTAGDDQSEARGKRASGEHQNRRQAKALKVEAVHGGASGTGCGRTPRWRHVRGGYATMLGDGHYARESELKRSDLAARSATGGQGGSVNSRPAEGNGPRALGPRPHSSQDLPREDCKGEARPEDAIQSVKAVRAVRGGKTAAQYVMETARWALNAREEGARGSTGDGGANFTNLGTGSEIADKKEPSTGDGAGSSGDEPQPVQTTETVEPA</sequence>
<evidence type="ECO:0000313" key="3">
    <source>
        <dbReference type="Proteomes" id="UP001165121"/>
    </source>
</evidence>
<accession>A0A9W6XXR7</accession>
<evidence type="ECO:0000313" key="2">
    <source>
        <dbReference type="EMBL" id="GMF49531.1"/>
    </source>
</evidence>
<feature type="region of interest" description="Disordered" evidence="1">
    <location>
        <begin position="311"/>
        <end position="358"/>
    </location>
</feature>
<feature type="compositionally biased region" description="Basic and acidic residues" evidence="1">
    <location>
        <begin position="345"/>
        <end position="358"/>
    </location>
</feature>
<feature type="compositionally biased region" description="Polar residues" evidence="1">
    <location>
        <begin position="435"/>
        <end position="445"/>
    </location>
</feature>
<dbReference type="EMBL" id="BSXT01002542">
    <property type="protein sequence ID" value="GMF49531.1"/>
    <property type="molecule type" value="Genomic_DNA"/>
</dbReference>
<reference evidence="2" key="1">
    <citation type="submission" date="2023-04" db="EMBL/GenBank/DDBJ databases">
        <title>Phytophthora fragariaefolia NBRC 109709.</title>
        <authorList>
            <person name="Ichikawa N."/>
            <person name="Sato H."/>
            <person name="Tonouchi N."/>
        </authorList>
    </citation>
    <scope>NUCLEOTIDE SEQUENCE</scope>
    <source>
        <strain evidence="2">NBRC 109709</strain>
    </source>
</reference>